<accession>A0A7C9JEU6</accession>
<evidence type="ECO:0000259" key="1">
    <source>
        <dbReference type="Pfam" id="PF10263"/>
    </source>
</evidence>
<gene>
    <name evidence="2" type="ORF">D1639_10980</name>
</gene>
<dbReference type="InterPro" id="IPR006640">
    <property type="entry name" value="SprT-like_domain"/>
</dbReference>
<dbReference type="AlphaFoldDB" id="A0A7C9JEU6"/>
<comment type="caution">
    <text evidence="2">The sequence shown here is derived from an EMBL/GenBank/DDBJ whole genome shotgun (WGS) entry which is preliminary data.</text>
</comment>
<sequence length="211" mass="23263">MQLSYQIASMEGAFDVLNERLFGGELPRPVITISPKPGTNGHFTPWKSWADSGSGERREEINLAADAMDRPVIDIMATLVHEMCHLYCHIHGIAETSREGRYHNKRFAEVGRAHGLRITQDRVYGWTVTRPGPALLELDGEGCFDAVRNDLARLSESCVSRTVGPAAPSGGAPRKRKYLRYSCPGCGATVRSSKPVRVSCDDCCCQMEPEP</sequence>
<name>A0A7C9JEU6_9BACT</name>
<proteinExistence type="predicted"/>
<dbReference type="Pfam" id="PF10263">
    <property type="entry name" value="SprT-like"/>
    <property type="match status" value="1"/>
</dbReference>
<organism evidence="2">
    <name type="scientific">Muribaculaceae bacterium Z82</name>
    <dbReference type="NCBI Taxonomy" id="2304548"/>
    <lineage>
        <taxon>Bacteria</taxon>
        <taxon>Pseudomonadati</taxon>
        <taxon>Bacteroidota</taxon>
        <taxon>Bacteroidia</taxon>
        <taxon>Bacteroidales</taxon>
        <taxon>Muribaculaceae</taxon>
    </lineage>
</organism>
<dbReference type="GO" id="GO:0006950">
    <property type="term" value="P:response to stress"/>
    <property type="evidence" value="ECO:0007669"/>
    <property type="project" value="UniProtKB-ARBA"/>
</dbReference>
<dbReference type="EMBL" id="QWKH01000150">
    <property type="protein sequence ID" value="NBI35540.1"/>
    <property type="molecule type" value="Genomic_DNA"/>
</dbReference>
<protein>
    <submittedName>
        <fullName evidence="2">SprT-like family protein</fullName>
    </submittedName>
</protein>
<reference evidence="2" key="1">
    <citation type="submission" date="2018-08" db="EMBL/GenBank/DDBJ databases">
        <title>Murine metabolic-syndrome-specific gut microbial biobank.</title>
        <authorList>
            <person name="Liu C."/>
        </authorList>
    </citation>
    <scope>NUCLEOTIDE SEQUENCE [LARGE SCALE GENOMIC DNA]</scope>
    <source>
        <strain evidence="2">Z82</strain>
    </source>
</reference>
<feature type="domain" description="SprT-like" evidence="1">
    <location>
        <begin position="13"/>
        <end position="112"/>
    </location>
</feature>
<evidence type="ECO:0000313" key="2">
    <source>
        <dbReference type="EMBL" id="NBI35540.1"/>
    </source>
</evidence>